<dbReference type="InterPro" id="IPR017441">
    <property type="entry name" value="Protein_kinase_ATP_BS"/>
</dbReference>
<evidence type="ECO:0000313" key="11">
    <source>
        <dbReference type="Proteomes" id="UP001341245"/>
    </source>
</evidence>
<sequence>MSDPDVIAVLTRSSGHEGEYAERAFAHSSNAARFYRSDRSPTTVAWTDDSQESTPACPSTTGHDEPEEDCLKLKFSDSFVNLAKGISFGQVNGNCDVTIQCPGVPRRGISRRHFAIVVEEDGSWYLKDESTYGTAVGYDGQAEDLRRTNEKWIIAKPPGQFRPWNDLVVHVGTVSFKIEFPNQEAGHPIYRANLEAFNQTCKSALPAVGALGLDSLLTTAAPSQLGSPNLLRKPIYIHLTEIGRGAFGEVLKVMNTRDGEFYAMKRFFRPSARKDQKGKKRARESDSDPWLDEKQREADIMRRSVHPGVMPLIDVVEEPGAFSIIMPYYESGSLEEYNLSEQPYGHERLLLQSLLALDWLHNNGIVHRDIKPANFLVENDMPFKVVVADFGLSKVSTNYPLTTFCGTPCYCAPEVYPGKNNRGYGAKADIWSLGVMMIDLISGLPKLGNSREGLSRRIIGQYFIRLSECLPRLRAQNRLIAEVVQGMIRINPEERYTAGDCLQKGLRNGLFRRNRDGGIGFQDETEVDTPVDMSPRSLESLSEGQKTPTAPDDLPRQSLESFEDGQMTPTAPIDVPSGQRSSQQKTDDIFNQLDFANVSDLIEEPWGKTWSGQDKYILKDIPKDIFENFNQVIRPQLRETSHVRLACDTISEQRIFAYRYLKDDFTSIVRQNITLQARKQILKTALKGLVDLHSQDIVHLDIKPDNIMVDYHHTNGEMIVDQVQIIDVENAAYCPKGRCIKGMLAGNDDRRSPEGHFKGELTKPSDIFAFGAVCMYAILGRVIFGVDDDFHYHISKGALPAMIRLQR</sequence>
<evidence type="ECO:0000256" key="7">
    <source>
        <dbReference type="SAM" id="MobiDB-lite"/>
    </source>
</evidence>
<evidence type="ECO:0000259" key="8">
    <source>
        <dbReference type="PROSITE" id="PS50006"/>
    </source>
</evidence>
<dbReference type="PANTHER" id="PTHR44167">
    <property type="entry name" value="OVARIAN-SPECIFIC SERINE/THREONINE-PROTEIN KINASE LOK-RELATED"/>
    <property type="match status" value="1"/>
</dbReference>
<dbReference type="SUPFAM" id="SSF56112">
    <property type="entry name" value="Protein kinase-like (PK-like)"/>
    <property type="match status" value="2"/>
</dbReference>
<evidence type="ECO:0000256" key="5">
    <source>
        <dbReference type="ARBA" id="ARBA00048679"/>
    </source>
</evidence>
<evidence type="ECO:0008006" key="12">
    <source>
        <dbReference type="Google" id="ProtNLM"/>
    </source>
</evidence>
<evidence type="ECO:0000256" key="1">
    <source>
        <dbReference type="ARBA" id="ARBA00005575"/>
    </source>
</evidence>
<evidence type="ECO:0000256" key="2">
    <source>
        <dbReference type="ARBA" id="ARBA00022741"/>
    </source>
</evidence>
<comment type="similarity">
    <text evidence="1">Belongs to the protein kinase superfamily. CAMK Ser/Thr protein kinase family. CHEK2 subfamily.</text>
</comment>
<organism evidence="10 11">
    <name type="scientific">Aureobasidium pullulans</name>
    <name type="common">Black yeast</name>
    <name type="synonym">Pullularia pullulans</name>
    <dbReference type="NCBI Taxonomy" id="5580"/>
    <lineage>
        <taxon>Eukaryota</taxon>
        <taxon>Fungi</taxon>
        <taxon>Dikarya</taxon>
        <taxon>Ascomycota</taxon>
        <taxon>Pezizomycotina</taxon>
        <taxon>Dothideomycetes</taxon>
        <taxon>Dothideomycetidae</taxon>
        <taxon>Dothideales</taxon>
        <taxon>Saccotheciaceae</taxon>
        <taxon>Aureobasidium</taxon>
    </lineage>
</organism>
<dbReference type="CDD" id="cd00060">
    <property type="entry name" value="FHA"/>
    <property type="match status" value="1"/>
</dbReference>
<comment type="caution">
    <text evidence="10">The sequence shown here is derived from an EMBL/GenBank/DDBJ whole genome shotgun (WGS) entry which is preliminary data.</text>
</comment>
<feature type="region of interest" description="Disordered" evidence="7">
    <location>
        <begin position="273"/>
        <end position="292"/>
    </location>
</feature>
<keyword evidence="2 6" id="KW-0547">Nucleotide-binding</keyword>
<evidence type="ECO:0000313" key="10">
    <source>
        <dbReference type="EMBL" id="KAK6002028.1"/>
    </source>
</evidence>
<feature type="domain" description="FHA" evidence="8">
    <location>
        <begin position="86"/>
        <end position="136"/>
    </location>
</feature>
<dbReference type="SMART" id="SM00220">
    <property type="entry name" value="S_TKc"/>
    <property type="match status" value="1"/>
</dbReference>
<feature type="compositionally biased region" description="Basic and acidic residues" evidence="7">
    <location>
        <begin position="283"/>
        <end position="292"/>
    </location>
</feature>
<reference evidence="10 11" key="1">
    <citation type="submission" date="2023-11" db="EMBL/GenBank/DDBJ databases">
        <title>Draft genome sequence and annotation of the polyextremotolerant black yeast-like fungus Aureobasidium pullulans NRRL 62042.</title>
        <authorList>
            <person name="Dielentheis-Frenken M.R.E."/>
            <person name="Wibberg D."/>
            <person name="Blank L.M."/>
            <person name="Tiso T."/>
        </authorList>
    </citation>
    <scope>NUCLEOTIDE SEQUENCE [LARGE SCALE GENOMIC DNA]</scope>
    <source>
        <strain evidence="10 11">NRRL 62042</strain>
    </source>
</reference>
<dbReference type="Proteomes" id="UP001341245">
    <property type="component" value="Unassembled WGS sequence"/>
</dbReference>
<feature type="compositionally biased region" description="Polar residues" evidence="7">
    <location>
        <begin position="52"/>
        <end position="61"/>
    </location>
</feature>
<dbReference type="PROSITE" id="PS50011">
    <property type="entry name" value="PROTEIN_KINASE_DOM"/>
    <property type="match status" value="2"/>
</dbReference>
<dbReference type="InterPro" id="IPR008984">
    <property type="entry name" value="SMAD_FHA_dom_sf"/>
</dbReference>
<keyword evidence="3 6" id="KW-0067">ATP-binding</keyword>
<protein>
    <recommendedName>
        <fullName evidence="12">Kinase-like protein</fullName>
    </recommendedName>
</protein>
<feature type="region of interest" description="Disordered" evidence="7">
    <location>
        <begin position="517"/>
        <end position="585"/>
    </location>
</feature>
<accession>A0ABR0TC63</accession>
<comment type="catalytic activity">
    <reaction evidence="4">
        <text>L-threonyl-[protein] + ATP = O-phospho-L-threonyl-[protein] + ADP + H(+)</text>
        <dbReference type="Rhea" id="RHEA:46608"/>
        <dbReference type="Rhea" id="RHEA-COMP:11060"/>
        <dbReference type="Rhea" id="RHEA-COMP:11605"/>
        <dbReference type="ChEBI" id="CHEBI:15378"/>
        <dbReference type="ChEBI" id="CHEBI:30013"/>
        <dbReference type="ChEBI" id="CHEBI:30616"/>
        <dbReference type="ChEBI" id="CHEBI:61977"/>
        <dbReference type="ChEBI" id="CHEBI:456216"/>
        <dbReference type="EC" id="2.7.11.1"/>
    </reaction>
</comment>
<feature type="domain" description="Protein kinase" evidence="9">
    <location>
        <begin position="236"/>
        <end position="511"/>
    </location>
</feature>
<dbReference type="PROSITE" id="PS50006">
    <property type="entry name" value="FHA_DOMAIN"/>
    <property type="match status" value="1"/>
</dbReference>
<dbReference type="InterPro" id="IPR000253">
    <property type="entry name" value="FHA_dom"/>
</dbReference>
<evidence type="ECO:0000256" key="6">
    <source>
        <dbReference type="PROSITE-ProRule" id="PRU10141"/>
    </source>
</evidence>
<dbReference type="InterPro" id="IPR000719">
    <property type="entry name" value="Prot_kinase_dom"/>
</dbReference>
<dbReference type="InterPro" id="IPR008271">
    <property type="entry name" value="Ser/Thr_kinase_AS"/>
</dbReference>
<evidence type="ECO:0000256" key="4">
    <source>
        <dbReference type="ARBA" id="ARBA00047899"/>
    </source>
</evidence>
<dbReference type="PANTHER" id="PTHR44167:SF30">
    <property type="entry name" value="PHOSPHORYLASE KINASE"/>
    <property type="match status" value="1"/>
</dbReference>
<proteinExistence type="inferred from homology"/>
<feature type="region of interest" description="Disordered" evidence="7">
    <location>
        <begin position="41"/>
        <end position="65"/>
    </location>
</feature>
<keyword evidence="11" id="KW-1185">Reference proteome</keyword>
<dbReference type="InterPro" id="IPR011009">
    <property type="entry name" value="Kinase-like_dom_sf"/>
</dbReference>
<feature type="domain" description="Protein kinase" evidence="9">
    <location>
        <begin position="584"/>
        <end position="807"/>
    </location>
</feature>
<dbReference type="PROSITE" id="PS00107">
    <property type="entry name" value="PROTEIN_KINASE_ATP"/>
    <property type="match status" value="1"/>
</dbReference>
<evidence type="ECO:0000259" key="9">
    <source>
        <dbReference type="PROSITE" id="PS50011"/>
    </source>
</evidence>
<gene>
    <name evidence="10" type="ORF">QM012_002518</name>
</gene>
<comment type="catalytic activity">
    <reaction evidence="5">
        <text>L-seryl-[protein] + ATP = O-phospho-L-seryl-[protein] + ADP + H(+)</text>
        <dbReference type="Rhea" id="RHEA:17989"/>
        <dbReference type="Rhea" id="RHEA-COMP:9863"/>
        <dbReference type="Rhea" id="RHEA-COMP:11604"/>
        <dbReference type="ChEBI" id="CHEBI:15378"/>
        <dbReference type="ChEBI" id="CHEBI:29999"/>
        <dbReference type="ChEBI" id="CHEBI:30616"/>
        <dbReference type="ChEBI" id="CHEBI:83421"/>
        <dbReference type="ChEBI" id="CHEBI:456216"/>
        <dbReference type="EC" id="2.7.11.1"/>
    </reaction>
</comment>
<dbReference type="Pfam" id="PF00069">
    <property type="entry name" value="Pkinase"/>
    <property type="match status" value="2"/>
</dbReference>
<dbReference type="Gene3D" id="1.10.510.10">
    <property type="entry name" value="Transferase(Phosphotransferase) domain 1"/>
    <property type="match status" value="2"/>
</dbReference>
<dbReference type="PROSITE" id="PS00108">
    <property type="entry name" value="PROTEIN_KINASE_ST"/>
    <property type="match status" value="2"/>
</dbReference>
<dbReference type="EMBL" id="JASGXD010000013">
    <property type="protein sequence ID" value="KAK6002028.1"/>
    <property type="molecule type" value="Genomic_DNA"/>
</dbReference>
<feature type="binding site" evidence="6">
    <location>
        <position position="274"/>
    </location>
    <ligand>
        <name>ATP</name>
        <dbReference type="ChEBI" id="CHEBI:30616"/>
    </ligand>
</feature>
<name>A0ABR0TC63_AURPU</name>
<dbReference type="Gene3D" id="2.60.200.20">
    <property type="match status" value="1"/>
</dbReference>
<dbReference type="SUPFAM" id="SSF49879">
    <property type="entry name" value="SMAD/FHA domain"/>
    <property type="match status" value="1"/>
</dbReference>
<dbReference type="Pfam" id="PF00498">
    <property type="entry name" value="FHA"/>
    <property type="match status" value="1"/>
</dbReference>
<evidence type="ECO:0000256" key="3">
    <source>
        <dbReference type="ARBA" id="ARBA00022840"/>
    </source>
</evidence>
<feature type="compositionally biased region" description="Polar residues" evidence="7">
    <location>
        <begin position="537"/>
        <end position="548"/>
    </location>
</feature>